<name>A0A0Q0C8T8_PSESX</name>
<sequence length="200" mass="22279">MRAGAEHVVKGVKRFPFGVCCAWPVDQGQCFQACHFFTYACIFDCLEPGTLAENCARRGIQAVKEQSAGRRVRAVTVWVVGEHGVNGADAQRIGSALTGRTHQHFQCLRVAEAAITFAAQAVKLRRQAPAAWHWRIDSHCHTEAGFRGNSEGQVLAGNFQLLIADGRKCRQFAACGQRGVNRRAVFKVQRERCLRRKPFR</sequence>
<comment type="caution">
    <text evidence="1">The sequence shown here is derived from an EMBL/GenBank/DDBJ whole genome shotgun (WGS) entry which is preliminary data.</text>
</comment>
<protein>
    <submittedName>
        <fullName evidence="1">Uncharacterized protein</fullName>
    </submittedName>
</protein>
<gene>
    <name evidence="1" type="ORF">ALO94_200486</name>
</gene>
<evidence type="ECO:0000313" key="1">
    <source>
        <dbReference type="EMBL" id="KPY84126.1"/>
    </source>
</evidence>
<accession>A0A0Q0C8T8</accession>
<organism evidence="1 2">
    <name type="scientific">Pseudomonas syringae pv. spinaceae</name>
    <dbReference type="NCBI Taxonomy" id="264459"/>
    <lineage>
        <taxon>Bacteria</taxon>
        <taxon>Pseudomonadati</taxon>
        <taxon>Pseudomonadota</taxon>
        <taxon>Gammaproteobacteria</taxon>
        <taxon>Pseudomonadales</taxon>
        <taxon>Pseudomonadaceae</taxon>
        <taxon>Pseudomonas</taxon>
        <taxon>Pseudomonas syringae</taxon>
    </lineage>
</organism>
<dbReference type="EMBL" id="LJRI01000921">
    <property type="protein sequence ID" value="KPY84126.1"/>
    <property type="molecule type" value="Genomic_DNA"/>
</dbReference>
<dbReference type="AlphaFoldDB" id="A0A0Q0C8T8"/>
<dbReference type="Proteomes" id="UP000050384">
    <property type="component" value="Unassembled WGS sequence"/>
</dbReference>
<reference evidence="1 2" key="1">
    <citation type="submission" date="2015-09" db="EMBL/GenBank/DDBJ databases">
        <title>Genome announcement of multiple Pseudomonas syringae strains.</title>
        <authorList>
            <person name="Thakur S."/>
            <person name="Wang P.W."/>
            <person name="Gong Y."/>
            <person name="Weir B.S."/>
            <person name="Guttman D.S."/>
        </authorList>
    </citation>
    <scope>NUCLEOTIDE SEQUENCE [LARGE SCALE GENOMIC DNA]</scope>
    <source>
        <strain evidence="1 2">ICMP16929</strain>
    </source>
</reference>
<proteinExistence type="predicted"/>
<evidence type="ECO:0000313" key="2">
    <source>
        <dbReference type="Proteomes" id="UP000050384"/>
    </source>
</evidence>